<evidence type="ECO:0008006" key="7">
    <source>
        <dbReference type="Google" id="ProtNLM"/>
    </source>
</evidence>
<dbReference type="GO" id="GO:0004497">
    <property type="term" value="F:monooxygenase activity"/>
    <property type="evidence" value="ECO:0007669"/>
    <property type="project" value="UniProtKB-KW"/>
</dbReference>
<evidence type="ECO:0000256" key="2">
    <source>
        <dbReference type="PIRSR" id="PIRSR602401-1"/>
    </source>
</evidence>
<name>R7UQG7_CAPTE</name>
<dbReference type="InterPro" id="IPR052666">
    <property type="entry name" value="CYP450_20A1-like"/>
</dbReference>
<dbReference type="Pfam" id="PF00067">
    <property type="entry name" value="p450"/>
    <property type="match status" value="1"/>
</dbReference>
<feature type="non-terminal residue" evidence="4">
    <location>
        <position position="1"/>
    </location>
</feature>
<dbReference type="PANTHER" id="PTHR24280">
    <property type="entry name" value="CYTOCHROME P450 20A1"/>
    <property type="match status" value="1"/>
</dbReference>
<keyword evidence="6" id="KW-1185">Reference proteome</keyword>
<dbReference type="EMBL" id="AMQN01001310">
    <property type="status" value="NOT_ANNOTATED_CDS"/>
    <property type="molecule type" value="Genomic_DNA"/>
</dbReference>
<dbReference type="GO" id="GO:0020037">
    <property type="term" value="F:heme binding"/>
    <property type="evidence" value="ECO:0007669"/>
    <property type="project" value="InterPro"/>
</dbReference>
<dbReference type="SUPFAM" id="SSF48264">
    <property type="entry name" value="Cytochrome P450"/>
    <property type="match status" value="1"/>
</dbReference>
<dbReference type="HOGENOM" id="CLU_050960_1_0_1"/>
<evidence type="ECO:0000313" key="6">
    <source>
        <dbReference type="Proteomes" id="UP000014760"/>
    </source>
</evidence>
<keyword evidence="2 3" id="KW-0479">Metal-binding</keyword>
<dbReference type="EnsemblMetazoa" id="CapteT145552">
    <property type="protein sequence ID" value="CapteP145552"/>
    <property type="gene ID" value="CapteG145552"/>
</dbReference>
<dbReference type="PANTHER" id="PTHR24280:SF4">
    <property type="entry name" value="CYTOCHROME P450 20A1"/>
    <property type="match status" value="1"/>
</dbReference>
<dbReference type="InterPro" id="IPR017972">
    <property type="entry name" value="Cyt_P450_CS"/>
</dbReference>
<reference evidence="4 6" key="2">
    <citation type="journal article" date="2013" name="Nature">
        <title>Insights into bilaterian evolution from three spiralian genomes.</title>
        <authorList>
            <person name="Simakov O."/>
            <person name="Marletaz F."/>
            <person name="Cho S.J."/>
            <person name="Edsinger-Gonzales E."/>
            <person name="Havlak P."/>
            <person name="Hellsten U."/>
            <person name="Kuo D.H."/>
            <person name="Larsson T."/>
            <person name="Lv J."/>
            <person name="Arendt D."/>
            <person name="Savage R."/>
            <person name="Osoegawa K."/>
            <person name="de Jong P."/>
            <person name="Grimwood J."/>
            <person name="Chapman J.A."/>
            <person name="Shapiro H."/>
            <person name="Aerts A."/>
            <person name="Otillar R.P."/>
            <person name="Terry A.Y."/>
            <person name="Boore J.L."/>
            <person name="Grigoriev I.V."/>
            <person name="Lindberg D.R."/>
            <person name="Seaver E.C."/>
            <person name="Weisblat D.A."/>
            <person name="Putnam N.H."/>
            <person name="Rokhsar D.S."/>
        </authorList>
    </citation>
    <scope>NUCLEOTIDE SEQUENCE</scope>
    <source>
        <strain evidence="4 6">I ESC-2004</strain>
    </source>
</reference>
<keyword evidence="3" id="KW-0503">Monooxygenase</keyword>
<evidence type="ECO:0000256" key="1">
    <source>
        <dbReference type="ARBA" id="ARBA00010617"/>
    </source>
</evidence>
<comment type="cofactor">
    <cofactor evidence="2">
        <name>heme</name>
        <dbReference type="ChEBI" id="CHEBI:30413"/>
    </cofactor>
</comment>
<dbReference type="Proteomes" id="UP000014760">
    <property type="component" value="Unassembled WGS sequence"/>
</dbReference>
<dbReference type="CDD" id="cd00302">
    <property type="entry name" value="cytochrome_P450"/>
    <property type="match status" value="1"/>
</dbReference>
<organism evidence="4">
    <name type="scientific">Capitella teleta</name>
    <name type="common">Polychaete worm</name>
    <dbReference type="NCBI Taxonomy" id="283909"/>
    <lineage>
        <taxon>Eukaryota</taxon>
        <taxon>Metazoa</taxon>
        <taxon>Spiralia</taxon>
        <taxon>Lophotrochozoa</taxon>
        <taxon>Annelida</taxon>
        <taxon>Polychaeta</taxon>
        <taxon>Sedentaria</taxon>
        <taxon>Scolecida</taxon>
        <taxon>Capitellidae</taxon>
        <taxon>Capitella</taxon>
    </lineage>
</organism>
<evidence type="ECO:0000313" key="5">
    <source>
        <dbReference type="EnsemblMetazoa" id="CapteP145552"/>
    </source>
</evidence>
<reference evidence="6" key="1">
    <citation type="submission" date="2012-12" db="EMBL/GenBank/DDBJ databases">
        <authorList>
            <person name="Hellsten U."/>
            <person name="Grimwood J."/>
            <person name="Chapman J.A."/>
            <person name="Shapiro H."/>
            <person name="Aerts A."/>
            <person name="Otillar R.P."/>
            <person name="Terry A.Y."/>
            <person name="Boore J.L."/>
            <person name="Simakov O."/>
            <person name="Marletaz F."/>
            <person name="Cho S.-J."/>
            <person name="Edsinger-Gonzales E."/>
            <person name="Havlak P."/>
            <person name="Kuo D.-H."/>
            <person name="Larsson T."/>
            <person name="Lv J."/>
            <person name="Arendt D."/>
            <person name="Savage R."/>
            <person name="Osoegawa K."/>
            <person name="de Jong P."/>
            <person name="Lindberg D.R."/>
            <person name="Seaver E.C."/>
            <person name="Weisblat D.A."/>
            <person name="Putnam N.H."/>
            <person name="Grigoriev I.V."/>
            <person name="Rokhsar D.S."/>
        </authorList>
    </citation>
    <scope>NUCLEOTIDE SEQUENCE</scope>
    <source>
        <strain evidence="6">I ESC-2004</strain>
    </source>
</reference>
<dbReference type="AlphaFoldDB" id="R7UQG7"/>
<evidence type="ECO:0000256" key="3">
    <source>
        <dbReference type="RuleBase" id="RU000461"/>
    </source>
</evidence>
<dbReference type="GO" id="GO:0005506">
    <property type="term" value="F:iron ion binding"/>
    <property type="evidence" value="ECO:0007669"/>
    <property type="project" value="InterPro"/>
</dbReference>
<dbReference type="GO" id="GO:0016020">
    <property type="term" value="C:membrane"/>
    <property type="evidence" value="ECO:0007669"/>
    <property type="project" value="TreeGrafter"/>
</dbReference>
<dbReference type="PRINTS" id="PR00463">
    <property type="entry name" value="EP450I"/>
</dbReference>
<protein>
    <recommendedName>
        <fullName evidence="7">Cytochrome P450</fullName>
    </recommendedName>
</protein>
<dbReference type="InterPro" id="IPR036396">
    <property type="entry name" value="Cyt_P450_sf"/>
</dbReference>
<dbReference type="GO" id="GO:0016705">
    <property type="term" value="F:oxidoreductase activity, acting on paired donors, with incorporation or reduction of molecular oxygen"/>
    <property type="evidence" value="ECO:0007669"/>
    <property type="project" value="InterPro"/>
</dbReference>
<accession>R7UQG7</accession>
<evidence type="ECO:0000313" key="4">
    <source>
        <dbReference type="EMBL" id="ELU05646.1"/>
    </source>
</evidence>
<proteinExistence type="inferred from homology"/>
<reference evidence="5" key="3">
    <citation type="submission" date="2015-06" db="UniProtKB">
        <authorList>
            <consortium name="EnsemblMetazoa"/>
        </authorList>
    </citation>
    <scope>IDENTIFICATION</scope>
</reference>
<dbReference type="STRING" id="283909.R7UQG7"/>
<dbReference type="PRINTS" id="PR00385">
    <property type="entry name" value="P450"/>
</dbReference>
<dbReference type="Gene3D" id="1.10.630.10">
    <property type="entry name" value="Cytochrome P450"/>
    <property type="match status" value="1"/>
</dbReference>
<gene>
    <name evidence="4" type="ORF">CAPTEDRAFT_145552</name>
</gene>
<keyword evidence="2 3" id="KW-0408">Iron</keyword>
<dbReference type="OMA" id="FRDDANI"/>
<dbReference type="PROSITE" id="PS00086">
    <property type="entry name" value="CYTOCHROME_P450"/>
    <property type="match status" value="1"/>
</dbReference>
<dbReference type="InterPro" id="IPR001128">
    <property type="entry name" value="Cyt_P450"/>
</dbReference>
<dbReference type="InterPro" id="IPR002401">
    <property type="entry name" value="Cyt_P450_E_grp-I"/>
</dbReference>
<keyword evidence="2 3" id="KW-0349">Heme</keyword>
<dbReference type="EMBL" id="KB301364">
    <property type="protein sequence ID" value="ELU05646.1"/>
    <property type="molecule type" value="Genomic_DNA"/>
</dbReference>
<keyword evidence="3" id="KW-0560">Oxidoreductase</keyword>
<sequence length="423" mass="48216">IKASGSLHEFLMDIHADYGPMASFLFGPQLVVSICCPDLYKQYLKTFDRPASLFEFLEPLITANSIQFANGAEGRMRHSAYMRSFGDSMVKNYYPMLQKFASDLTRSLQLEAKETHIPLRKYMFAFAIKAMLRGAYGKYFDSDEEIHKLRAAYDVCWTDLEHRLLGDLPVEGSKRDERFEKNKKIMYDIMQKVLDDRRSNPPENDERCFVDALIDLDVSEDVKKSDMLTVLIAGFHTTGLLLTWCLYYLAKHEEIQDKLLGEIEAVLGKDGVVKADNVHQLPYLRQVLNESLRCSVLAPFAARVQSTDVEIGGHTIPANTPVLMALGVTLCNDEFYPDPEIFDPERFTEENMKNRPSLAFEPFGFGKRKCLGYKFSMAEFSVLIPTLIRHLKVELVPGQVVTPMFGLVTTPTDEIWVTVSERK</sequence>
<feature type="binding site" description="axial binding residue" evidence="2">
    <location>
        <position position="370"/>
    </location>
    <ligand>
        <name>heme</name>
        <dbReference type="ChEBI" id="CHEBI:30413"/>
    </ligand>
    <ligandPart>
        <name>Fe</name>
        <dbReference type="ChEBI" id="CHEBI:18248"/>
    </ligandPart>
</feature>
<comment type="similarity">
    <text evidence="1 3">Belongs to the cytochrome P450 family.</text>
</comment>
<dbReference type="OrthoDB" id="1470350at2759"/>